<comment type="caution">
    <text evidence="1">The sequence shown here is derived from an EMBL/GenBank/DDBJ whole genome shotgun (WGS) entry which is preliminary data.</text>
</comment>
<reference evidence="1" key="1">
    <citation type="submission" date="2013-04" db="EMBL/GenBank/DDBJ databases">
        <authorList>
            <person name="Qu J."/>
            <person name="Murali S.C."/>
            <person name="Bandaranaike D."/>
            <person name="Bellair M."/>
            <person name="Blankenburg K."/>
            <person name="Chao H."/>
            <person name="Dinh H."/>
            <person name="Doddapaneni H."/>
            <person name="Downs B."/>
            <person name="Dugan-Rocha S."/>
            <person name="Elkadiri S."/>
            <person name="Gnanaolivu R.D."/>
            <person name="Hernandez B."/>
            <person name="Javaid M."/>
            <person name="Jayaseelan J.C."/>
            <person name="Lee S."/>
            <person name="Li M."/>
            <person name="Ming W."/>
            <person name="Munidasa M."/>
            <person name="Muniz J."/>
            <person name="Nguyen L."/>
            <person name="Ongeri F."/>
            <person name="Osuji N."/>
            <person name="Pu L.-L."/>
            <person name="Puazo M."/>
            <person name="Qu C."/>
            <person name="Quiroz J."/>
            <person name="Raj R."/>
            <person name="Weissenberger G."/>
            <person name="Xin Y."/>
            <person name="Zou X."/>
            <person name="Han Y."/>
            <person name="Richards S."/>
            <person name="Worley K."/>
            <person name="Muzny D."/>
            <person name="Gibbs R."/>
        </authorList>
    </citation>
    <scope>NUCLEOTIDE SEQUENCE</scope>
    <source>
        <strain evidence="1">Sampled in the wild</strain>
    </source>
</reference>
<keyword evidence="2" id="KW-1185">Reference proteome</keyword>
<reference evidence="1" key="2">
    <citation type="submission" date="2017-10" db="EMBL/GenBank/DDBJ databases">
        <title>Ladona fulva Genome sequencing and assembly.</title>
        <authorList>
            <person name="Murali S."/>
            <person name="Richards S."/>
            <person name="Bandaranaike D."/>
            <person name="Bellair M."/>
            <person name="Blankenburg K."/>
            <person name="Chao H."/>
            <person name="Dinh H."/>
            <person name="Doddapaneni H."/>
            <person name="Dugan-Rocha S."/>
            <person name="Elkadiri S."/>
            <person name="Gnanaolivu R."/>
            <person name="Hernandez B."/>
            <person name="Skinner E."/>
            <person name="Javaid M."/>
            <person name="Lee S."/>
            <person name="Li M."/>
            <person name="Ming W."/>
            <person name="Munidasa M."/>
            <person name="Muniz J."/>
            <person name="Nguyen L."/>
            <person name="Hughes D."/>
            <person name="Osuji N."/>
            <person name="Pu L.-L."/>
            <person name="Puazo M."/>
            <person name="Qu C."/>
            <person name="Quiroz J."/>
            <person name="Raj R."/>
            <person name="Weissenberger G."/>
            <person name="Xin Y."/>
            <person name="Zou X."/>
            <person name="Han Y."/>
            <person name="Worley K."/>
            <person name="Muzny D."/>
            <person name="Gibbs R."/>
        </authorList>
    </citation>
    <scope>NUCLEOTIDE SEQUENCE</scope>
    <source>
        <strain evidence="1">Sampled in the wild</strain>
    </source>
</reference>
<gene>
    <name evidence="1" type="ORF">J437_LFUL007613</name>
</gene>
<evidence type="ECO:0000313" key="1">
    <source>
        <dbReference type="EMBL" id="KAG8228876.1"/>
    </source>
</evidence>
<accession>A0A8K0P0F4</accession>
<organism evidence="1 2">
    <name type="scientific">Ladona fulva</name>
    <name type="common">Scarce chaser dragonfly</name>
    <name type="synonym">Libellula fulva</name>
    <dbReference type="NCBI Taxonomy" id="123851"/>
    <lineage>
        <taxon>Eukaryota</taxon>
        <taxon>Metazoa</taxon>
        <taxon>Ecdysozoa</taxon>
        <taxon>Arthropoda</taxon>
        <taxon>Hexapoda</taxon>
        <taxon>Insecta</taxon>
        <taxon>Pterygota</taxon>
        <taxon>Palaeoptera</taxon>
        <taxon>Odonata</taxon>
        <taxon>Epiprocta</taxon>
        <taxon>Anisoptera</taxon>
        <taxon>Libelluloidea</taxon>
        <taxon>Libellulidae</taxon>
        <taxon>Ladona</taxon>
    </lineage>
</organism>
<protein>
    <submittedName>
        <fullName evidence="1">Uncharacterized protein</fullName>
    </submittedName>
</protein>
<dbReference type="Proteomes" id="UP000792457">
    <property type="component" value="Unassembled WGS sequence"/>
</dbReference>
<sequence>MDLAAAVLSFQEQNMIRRIVICSSYLPYDVPDPPPNRELEDLVNFCKTKSWDLLTTSDGRPKTSKI</sequence>
<name>A0A8K0P0F4_LADFU</name>
<evidence type="ECO:0000313" key="2">
    <source>
        <dbReference type="Proteomes" id="UP000792457"/>
    </source>
</evidence>
<proteinExistence type="predicted"/>
<dbReference type="EMBL" id="KZ308393">
    <property type="protein sequence ID" value="KAG8228876.1"/>
    <property type="molecule type" value="Genomic_DNA"/>
</dbReference>
<dbReference type="AlphaFoldDB" id="A0A8K0P0F4"/>